<evidence type="ECO:0000256" key="1">
    <source>
        <dbReference type="ARBA" id="ARBA00022763"/>
    </source>
</evidence>
<proteinExistence type="predicted"/>
<dbReference type="CDD" id="cd03468">
    <property type="entry name" value="PolY_like"/>
    <property type="match status" value="1"/>
</dbReference>
<keyword evidence="1" id="KW-0227">DNA damage</keyword>
<organism evidence="3 4">
    <name type="scientific">Marivivens niveibacter</name>
    <dbReference type="NCBI Taxonomy" id="1930667"/>
    <lineage>
        <taxon>Bacteria</taxon>
        <taxon>Pseudomonadati</taxon>
        <taxon>Pseudomonadota</taxon>
        <taxon>Alphaproteobacteria</taxon>
        <taxon>Rhodobacterales</taxon>
        <taxon>Paracoccaceae</taxon>
        <taxon>Marivivens group</taxon>
        <taxon>Marivivens</taxon>
    </lineage>
</organism>
<dbReference type="Proteomes" id="UP000194664">
    <property type="component" value="Unassembled WGS sequence"/>
</dbReference>
<keyword evidence="4" id="KW-1185">Reference proteome</keyword>
<sequence length="506" mass="56966">MTRAFVAIHLPRFAMERWQILTTRHGDAYDADRPRVLAVDTPRGPMVHATNPAAENAGITVGARVVDMRALCPELDLHYADPDHDRAALERLMMWSRRWAPWTAIDGADGIMLNATGCAHLFGGPDGMLLEIEDRLAGLGITASTAMAPTIGAAWALARFGGMRPIVGDLDAMIAPLPVRALRIDGDTVLLLNRLGLKTIGDLRAVPRVPLARRFARAPLVSNPLMRLDQILGKLAEPLTAPEDPPRFIQHARLPEPVQDPTEHIPALTRALCDDLEQAGFGARRLTLTVFRTDGEVSWTHAATSQPSRDADHLTRLFDGKLDSIDPGYGFDLITLAAPFVERMDHNQDRLDGKTHRGAELSHTVDRLVARFGVQAIQRPDRRDRHIPERGELWRPAMAGTPRRPLRNPRRPQRLLEHPEEIRVLYAVPEGPPAQFVWRKKVHKVGRFDGPERIAPEWWADRPGTRLRDYYKVEEQHGLRFWIYRDGVLGDNRGREPQWFMQGLFL</sequence>
<protein>
    <submittedName>
        <fullName evidence="3">Protein ImuB</fullName>
    </submittedName>
</protein>
<dbReference type="PANTHER" id="PTHR35369">
    <property type="entry name" value="BLR3025 PROTEIN-RELATED"/>
    <property type="match status" value="1"/>
</dbReference>
<name>A0A251X1L7_9RHOB</name>
<feature type="domain" description="UmuC" evidence="2">
    <location>
        <begin position="34"/>
        <end position="157"/>
    </location>
</feature>
<dbReference type="SUPFAM" id="SSF56672">
    <property type="entry name" value="DNA/RNA polymerases"/>
    <property type="match status" value="1"/>
</dbReference>
<evidence type="ECO:0000259" key="2">
    <source>
        <dbReference type="Pfam" id="PF00817"/>
    </source>
</evidence>
<comment type="caution">
    <text evidence="3">The sequence shown here is derived from an EMBL/GenBank/DDBJ whole genome shotgun (WGS) entry which is preliminary data.</text>
</comment>
<dbReference type="RefSeq" id="WP_086450268.1">
    <property type="nucleotide sequence ID" value="NZ_MSPP01000001.1"/>
</dbReference>
<dbReference type="EMBL" id="MSPP01000001">
    <property type="protein sequence ID" value="OUD10619.1"/>
    <property type="molecule type" value="Genomic_DNA"/>
</dbReference>
<gene>
    <name evidence="3" type="ORF">BVC71_03765</name>
</gene>
<dbReference type="GO" id="GO:0006281">
    <property type="term" value="P:DNA repair"/>
    <property type="evidence" value="ECO:0007669"/>
    <property type="project" value="InterPro"/>
</dbReference>
<dbReference type="PANTHER" id="PTHR35369:SF2">
    <property type="entry name" value="BLR3025 PROTEIN"/>
    <property type="match status" value="1"/>
</dbReference>
<dbReference type="OrthoDB" id="9788640at2"/>
<reference evidence="3 4" key="1">
    <citation type="submission" date="2016-12" db="EMBL/GenBank/DDBJ databases">
        <title>The draft genome sequence of HSLHS2.</title>
        <authorList>
            <person name="Hu D."/>
            <person name="Wang L."/>
            <person name="Shao Z."/>
        </authorList>
    </citation>
    <scope>NUCLEOTIDE SEQUENCE [LARGE SCALE GENOMIC DNA]</scope>
    <source>
        <strain evidence="3">MCCC 1A06712</strain>
    </source>
</reference>
<evidence type="ECO:0000313" key="3">
    <source>
        <dbReference type="EMBL" id="OUD10619.1"/>
    </source>
</evidence>
<dbReference type="AlphaFoldDB" id="A0A251X1L7"/>
<accession>A0A251X1L7</accession>
<dbReference type="InterPro" id="IPR043502">
    <property type="entry name" value="DNA/RNA_pol_sf"/>
</dbReference>
<dbReference type="InterPro" id="IPR050356">
    <property type="entry name" value="SulA_CellDiv_inhibitor"/>
</dbReference>
<dbReference type="InterPro" id="IPR001126">
    <property type="entry name" value="UmuC"/>
</dbReference>
<dbReference type="Pfam" id="PF00817">
    <property type="entry name" value="IMS"/>
    <property type="match status" value="1"/>
</dbReference>
<evidence type="ECO:0000313" key="4">
    <source>
        <dbReference type="Proteomes" id="UP000194664"/>
    </source>
</evidence>